<dbReference type="Pfam" id="PF00593">
    <property type="entry name" value="TonB_dep_Rec_b-barrel"/>
    <property type="match status" value="1"/>
</dbReference>
<dbReference type="InterPro" id="IPR036942">
    <property type="entry name" value="Beta-barrel_TonB_sf"/>
</dbReference>
<evidence type="ECO:0000256" key="9">
    <source>
        <dbReference type="ARBA" id="ARBA00023136"/>
    </source>
</evidence>
<keyword evidence="2 11" id="KW-0813">Transport</keyword>
<dbReference type="Pfam" id="PF07715">
    <property type="entry name" value="Plug"/>
    <property type="match status" value="1"/>
</dbReference>
<keyword evidence="15" id="KW-0675">Receptor</keyword>
<accession>E0XQJ8</accession>
<proteinExistence type="inferred from homology"/>
<keyword evidence="5 11" id="KW-0812">Transmembrane</keyword>
<feature type="domain" description="TonB-dependent receptor plug" evidence="14">
    <location>
        <begin position="49"/>
        <end position="149"/>
    </location>
</feature>
<reference evidence="15" key="1">
    <citation type="journal article" date="2011" name="Environ. Microbiol.">
        <title>Time-series analyses of Monterey Bay coastal microbial picoplankton using a 'genome proxy' microarray.</title>
        <authorList>
            <person name="Rich V.I."/>
            <person name="Pham V.D."/>
            <person name="Eppley J."/>
            <person name="Shi Y."/>
            <person name="DeLong E.F."/>
        </authorList>
    </citation>
    <scope>NUCLEOTIDE SEQUENCE</scope>
</reference>
<evidence type="ECO:0000256" key="10">
    <source>
        <dbReference type="ARBA" id="ARBA00023237"/>
    </source>
</evidence>
<evidence type="ECO:0000256" key="5">
    <source>
        <dbReference type="ARBA" id="ARBA00022692"/>
    </source>
</evidence>
<evidence type="ECO:0000259" key="13">
    <source>
        <dbReference type="Pfam" id="PF00593"/>
    </source>
</evidence>
<evidence type="ECO:0000256" key="12">
    <source>
        <dbReference type="RuleBase" id="RU003357"/>
    </source>
</evidence>
<keyword evidence="6" id="KW-0408">Iron</keyword>
<dbReference type="GO" id="GO:0006826">
    <property type="term" value="P:iron ion transport"/>
    <property type="evidence" value="ECO:0007669"/>
    <property type="project" value="UniProtKB-KW"/>
</dbReference>
<dbReference type="GO" id="GO:0009279">
    <property type="term" value="C:cell outer membrane"/>
    <property type="evidence" value="ECO:0007669"/>
    <property type="project" value="UniProtKB-SubCell"/>
</dbReference>
<dbReference type="PROSITE" id="PS52016">
    <property type="entry name" value="TONB_DEPENDENT_REC_3"/>
    <property type="match status" value="1"/>
</dbReference>
<evidence type="ECO:0000313" key="15">
    <source>
        <dbReference type="EMBL" id="ADI16689.1"/>
    </source>
</evidence>
<comment type="subcellular location">
    <subcellularLocation>
        <location evidence="1 11">Cell outer membrane</location>
        <topology evidence="1 11">Multi-pass membrane protein</topology>
    </subcellularLocation>
</comment>
<dbReference type="Gene3D" id="2.40.170.20">
    <property type="entry name" value="TonB-dependent receptor, beta-barrel domain"/>
    <property type="match status" value="1"/>
</dbReference>
<evidence type="ECO:0000256" key="6">
    <source>
        <dbReference type="ARBA" id="ARBA00023004"/>
    </source>
</evidence>
<dbReference type="PANTHER" id="PTHR32552:SF81">
    <property type="entry name" value="TONB-DEPENDENT OUTER MEMBRANE RECEPTOR"/>
    <property type="match status" value="1"/>
</dbReference>
<keyword evidence="8 12" id="KW-0798">TonB box</keyword>
<name>E0XQJ8_9GAMM</name>
<keyword evidence="10 11" id="KW-0998">Cell outer membrane</keyword>
<keyword evidence="4" id="KW-0410">Iron transport</keyword>
<keyword evidence="3 11" id="KW-1134">Transmembrane beta strand</keyword>
<evidence type="ECO:0000256" key="8">
    <source>
        <dbReference type="ARBA" id="ARBA00023077"/>
    </source>
</evidence>
<evidence type="ECO:0000256" key="4">
    <source>
        <dbReference type="ARBA" id="ARBA00022496"/>
    </source>
</evidence>
<organism evidence="15">
    <name type="scientific">uncultured gamma proteobacterium HF0010_05D02</name>
    <dbReference type="NCBI Taxonomy" id="710978"/>
    <lineage>
        <taxon>Bacteria</taxon>
        <taxon>Pseudomonadati</taxon>
        <taxon>Pseudomonadota</taxon>
        <taxon>Gammaproteobacteria</taxon>
        <taxon>environmental samples</taxon>
    </lineage>
</organism>
<evidence type="ECO:0000256" key="11">
    <source>
        <dbReference type="PROSITE-ProRule" id="PRU01360"/>
    </source>
</evidence>
<dbReference type="InterPro" id="IPR012910">
    <property type="entry name" value="Plug_dom"/>
</dbReference>
<keyword evidence="9 11" id="KW-0472">Membrane</keyword>
<dbReference type="EMBL" id="GU474844">
    <property type="protein sequence ID" value="ADI16689.1"/>
    <property type="molecule type" value="Genomic_DNA"/>
</dbReference>
<evidence type="ECO:0000256" key="3">
    <source>
        <dbReference type="ARBA" id="ARBA00022452"/>
    </source>
</evidence>
<keyword evidence="7" id="KW-0406">Ion transport</keyword>
<comment type="similarity">
    <text evidence="11 12">Belongs to the TonB-dependent receptor family.</text>
</comment>
<dbReference type="InterPro" id="IPR039426">
    <property type="entry name" value="TonB-dep_rcpt-like"/>
</dbReference>
<evidence type="ECO:0000259" key="14">
    <source>
        <dbReference type="Pfam" id="PF07715"/>
    </source>
</evidence>
<dbReference type="SUPFAM" id="SSF56935">
    <property type="entry name" value="Porins"/>
    <property type="match status" value="1"/>
</dbReference>
<evidence type="ECO:0000256" key="1">
    <source>
        <dbReference type="ARBA" id="ARBA00004571"/>
    </source>
</evidence>
<dbReference type="PANTHER" id="PTHR32552">
    <property type="entry name" value="FERRICHROME IRON RECEPTOR-RELATED"/>
    <property type="match status" value="1"/>
</dbReference>
<evidence type="ECO:0000256" key="2">
    <source>
        <dbReference type="ARBA" id="ARBA00022448"/>
    </source>
</evidence>
<protein>
    <submittedName>
        <fullName evidence="15">Outer membrane receptor proteins, mostly fe transport</fullName>
    </submittedName>
</protein>
<dbReference type="AlphaFoldDB" id="E0XQJ8"/>
<dbReference type="InterPro" id="IPR000531">
    <property type="entry name" value="Beta-barrel_TonB"/>
</dbReference>
<evidence type="ECO:0000256" key="7">
    <source>
        <dbReference type="ARBA" id="ARBA00023065"/>
    </source>
</evidence>
<sequence length="700" mass="77343">MKSTSSFKHKFATALVILTAPNLTQAQESALEEVVISAALMASDGNRVSTSSLGNAEQTLRAAVHFADLLTAIPNVSASAGASRQRFFQIRGIGERSQFIEPINPSVVILRDGVDISGLGAALTTFDTAQIDVLRGPQGSLMGAGALAGLINLTTTAPTNKTEALVGVGIESYGGRRANVIANTGLTDTLSVRLAHQRYESDGWIDNTFLGVSNTNHRDERTSRFSMRHYYGTDIIDVGVTRLDIDNGYDAFSLDNTRQTLSDEPGEDSLELTSAFLRWRQSGEVIDSQLQVSSVDADSIYSYDEDWSFVGIRPFWEYSSFDAYQRDIERTTVEWRLSPSEAGDPDWVLGLYGREDSEALGRDYTYLASPFDSSNDTETWAAFGQFSTPVSATITATIGGRIERREVDYRDSAEVSEKFSDQYWTGNASLEWHMSAQQSFYTTLARGVRAGGVNASLSSTLLALASEIDVTPYASRTRFNEEIVFNRELGWRLRSTDGRLRAGLAVFSMDRDDQQVKGSLVIPRADGSTSFTDFTDNAATGTNRGLEFAVDWLPSERLTLNLAIGRLKAEFDEYINVDGTRLSGRDQPQSPAWQYRANATWRLSAKLSASLEATGRDTFYLSDRHDVQSPQADMLNANILWENGDWSLNIWGRNLTDELTVTRGFGTFGNDPRKEYALEPYYQFGEPRTVGATISYRFGE</sequence>
<feature type="domain" description="TonB-dependent receptor-like beta-barrel" evidence="13">
    <location>
        <begin position="223"/>
        <end position="655"/>
    </location>
</feature>